<dbReference type="AlphaFoldDB" id="A0A0F3IRP4"/>
<keyword evidence="1" id="KW-0812">Transmembrane</keyword>
<feature type="non-terminal residue" evidence="2">
    <location>
        <position position="118"/>
    </location>
</feature>
<evidence type="ECO:0000313" key="3">
    <source>
        <dbReference type="Proteomes" id="UP000033774"/>
    </source>
</evidence>
<dbReference type="Proteomes" id="UP000033774">
    <property type="component" value="Unassembled WGS sequence"/>
</dbReference>
<keyword evidence="3" id="KW-1185">Reference proteome</keyword>
<feature type="transmembrane region" description="Helical" evidence="1">
    <location>
        <begin position="68"/>
        <end position="86"/>
    </location>
</feature>
<proteinExistence type="predicted"/>
<name>A0A0F3IRP4_9PROT</name>
<feature type="transmembrane region" description="Helical" evidence="1">
    <location>
        <begin position="30"/>
        <end position="48"/>
    </location>
</feature>
<keyword evidence="1" id="KW-0472">Membrane</keyword>
<accession>A0A0F3IRP4</accession>
<comment type="caution">
    <text evidence="2">The sequence shown here is derived from an EMBL/GenBank/DDBJ whole genome shotgun (WGS) entry which is preliminary data.</text>
</comment>
<organism evidence="2 3">
    <name type="scientific">Elstera litoralis</name>
    <dbReference type="NCBI Taxonomy" id="552518"/>
    <lineage>
        <taxon>Bacteria</taxon>
        <taxon>Pseudomonadati</taxon>
        <taxon>Pseudomonadota</taxon>
        <taxon>Alphaproteobacteria</taxon>
        <taxon>Rhodospirillales</taxon>
        <taxon>Rhodospirillaceae</taxon>
        <taxon>Elstera</taxon>
    </lineage>
</organism>
<dbReference type="EMBL" id="LAJY01000311">
    <property type="protein sequence ID" value="KJV09292.1"/>
    <property type="molecule type" value="Genomic_DNA"/>
</dbReference>
<evidence type="ECO:0000313" key="2">
    <source>
        <dbReference type="EMBL" id="KJV09292.1"/>
    </source>
</evidence>
<reference evidence="2 3" key="1">
    <citation type="submission" date="2015-03" db="EMBL/GenBank/DDBJ databases">
        <title>Draft genome sequence of Elstera litoralis.</title>
        <authorList>
            <person name="Rahalkar M.C."/>
            <person name="Dhakephalkar P.K."/>
            <person name="Pore S.D."/>
            <person name="Arora P."/>
            <person name="Kapse N.G."/>
            <person name="Pandit P.S."/>
        </authorList>
    </citation>
    <scope>NUCLEOTIDE SEQUENCE [LARGE SCALE GENOMIC DNA]</scope>
    <source>
        <strain evidence="2 3">Dia-1</strain>
    </source>
</reference>
<keyword evidence="1" id="KW-1133">Transmembrane helix</keyword>
<dbReference type="RefSeq" id="WP_045776116.1">
    <property type="nucleotide sequence ID" value="NZ_LAJY01000311.1"/>
</dbReference>
<gene>
    <name evidence="2" type="ORF">VZ95_12350</name>
</gene>
<evidence type="ECO:0008006" key="4">
    <source>
        <dbReference type="Google" id="ProtNLM"/>
    </source>
</evidence>
<feature type="transmembrane region" description="Helical" evidence="1">
    <location>
        <begin position="95"/>
        <end position="116"/>
    </location>
</feature>
<evidence type="ECO:0000256" key="1">
    <source>
        <dbReference type="SAM" id="Phobius"/>
    </source>
</evidence>
<protein>
    <recommendedName>
        <fullName evidence="4">DUF5658 domain-containing protein</fullName>
    </recommendedName>
</protein>
<sequence length="118" mass="13603">MTQAPLFIQVRRMIQVITDVIATAYRGNPWLAAVAILSALCLIPTYTAYLLDDRHINDISVWIKPMKFQASLAIHLLTVALLLEFLQKEKRFSRLVFWLSVVLITTSLFEMIYITYQA</sequence>